<protein>
    <submittedName>
        <fullName evidence="2">CoA-binding protein</fullName>
    </submittedName>
</protein>
<evidence type="ECO:0000259" key="1">
    <source>
        <dbReference type="SMART" id="SM00881"/>
    </source>
</evidence>
<dbReference type="InterPro" id="IPR036291">
    <property type="entry name" value="NAD(P)-bd_dom_sf"/>
</dbReference>
<organism evidence="2 3">
    <name type="scientific">Nitrospira defluvii</name>
    <dbReference type="NCBI Taxonomy" id="330214"/>
    <lineage>
        <taxon>Bacteria</taxon>
        <taxon>Pseudomonadati</taxon>
        <taxon>Nitrospirota</taxon>
        <taxon>Nitrospiria</taxon>
        <taxon>Nitrospirales</taxon>
        <taxon>Nitrospiraceae</taxon>
        <taxon>Nitrospira</taxon>
    </lineage>
</organism>
<comment type="caution">
    <text evidence="2">The sequence shown here is derived from an EMBL/GenBank/DDBJ whole genome shotgun (WGS) entry which is preliminary data.</text>
</comment>
<keyword evidence="3" id="KW-1185">Reference proteome</keyword>
<dbReference type="Pfam" id="PF13380">
    <property type="entry name" value="CoA_binding_2"/>
    <property type="match status" value="1"/>
</dbReference>
<accession>A0ABM8QRZ7</accession>
<dbReference type="PANTHER" id="PTHR33303:SF2">
    <property type="entry name" value="COA-BINDING DOMAIN-CONTAINING PROTEIN"/>
    <property type="match status" value="1"/>
</dbReference>
<reference evidence="2 3" key="1">
    <citation type="submission" date="2021-02" db="EMBL/GenBank/DDBJ databases">
        <authorList>
            <person name="Han P."/>
        </authorList>
    </citation>
    <scope>NUCLEOTIDE SEQUENCE [LARGE SCALE GENOMIC DNA]</scope>
    <source>
        <strain evidence="2">Candidatus Nitrospira sp. ZN2</strain>
    </source>
</reference>
<evidence type="ECO:0000313" key="3">
    <source>
        <dbReference type="Proteomes" id="UP000675880"/>
    </source>
</evidence>
<name>A0ABM8QRZ7_9BACT</name>
<evidence type="ECO:0000313" key="2">
    <source>
        <dbReference type="EMBL" id="CAE6712089.1"/>
    </source>
</evidence>
<dbReference type="PANTHER" id="PTHR33303">
    <property type="entry name" value="CYTOPLASMIC PROTEIN-RELATED"/>
    <property type="match status" value="1"/>
</dbReference>
<dbReference type="InterPro" id="IPR003781">
    <property type="entry name" value="CoA-bd"/>
</dbReference>
<gene>
    <name evidence="2" type="ORF">NSPZN2_11267</name>
</gene>
<feature type="domain" description="CoA-binding" evidence="1">
    <location>
        <begin position="15"/>
        <end position="107"/>
    </location>
</feature>
<dbReference type="SUPFAM" id="SSF51735">
    <property type="entry name" value="NAD(P)-binding Rossmann-fold domains"/>
    <property type="match status" value="1"/>
</dbReference>
<proteinExistence type="predicted"/>
<dbReference type="SMART" id="SM00881">
    <property type="entry name" value="CoA_binding"/>
    <property type="match status" value="1"/>
</dbReference>
<sequence>MMGDVPSQDTLRRLLVDCERIAVVGLSSNPARPSYRVAAYMQQQEKVVIPVNPRETVVLGQPAYPSLSAVPGVLDLVTVFRRSEEAGAIVDEAIRIKAKGVWLQEGVIDEAAALRARQAGLEVVMDCCWLKEHGRCLGEDGCDPRPVRS</sequence>
<dbReference type="EMBL" id="CAJNBJ010000001">
    <property type="protein sequence ID" value="CAE6712089.1"/>
    <property type="molecule type" value="Genomic_DNA"/>
</dbReference>
<dbReference type="Gene3D" id="3.40.50.720">
    <property type="entry name" value="NAD(P)-binding Rossmann-like Domain"/>
    <property type="match status" value="1"/>
</dbReference>
<dbReference type="Proteomes" id="UP000675880">
    <property type="component" value="Unassembled WGS sequence"/>
</dbReference>
<dbReference type="RefSeq" id="WP_213041036.1">
    <property type="nucleotide sequence ID" value="NZ_CAJNBJ010000001.1"/>
</dbReference>